<dbReference type="Pfam" id="PF00112">
    <property type="entry name" value="Peptidase_C1"/>
    <property type="match status" value="1"/>
</dbReference>
<dbReference type="FunCoup" id="A0A096PBQ9">
    <property type="interactions" value="888"/>
</dbReference>
<dbReference type="RefSeq" id="XP_003082940.2">
    <property type="nucleotide sequence ID" value="XM_003082892.2"/>
</dbReference>
<feature type="domain" description="Peptidase C1A papain C-terminal" evidence="3">
    <location>
        <begin position="234"/>
        <end position="493"/>
    </location>
</feature>
<reference evidence="4 5" key="2">
    <citation type="journal article" date="2014" name="BMC Genomics">
        <title>An improved genome of the model marine alga Ostreococcus tauri unfolds by assessing Illumina de novo assemblies.</title>
        <authorList>
            <person name="Blanc-Mathieu R."/>
            <person name="Verhelst B."/>
            <person name="Derelle E."/>
            <person name="Rombauts S."/>
            <person name="Bouget F.Y."/>
            <person name="Carre I."/>
            <person name="Chateau A."/>
            <person name="Eyre-Walker A."/>
            <person name="Grimsley N."/>
            <person name="Moreau H."/>
            <person name="Piegu B."/>
            <person name="Rivals E."/>
            <person name="Schackwitz W."/>
            <person name="Van de Peer Y."/>
            <person name="Piganeau G."/>
        </authorList>
    </citation>
    <scope>NUCLEOTIDE SEQUENCE [LARGE SCALE GENOMIC DNA]</scope>
    <source>
        <strain evidence="5">OTTH 0595 / CCAP 157/2 / RCC745</strain>
    </source>
</reference>
<sequence>MSRDGLLDAPIDASSSSTFLSRVVAVVSPSRRGRNRRVDAEETQRLGVERSSDGSSLARAYGAHDDHSSDASDVEAFVDALESASDSERVDGSSGPRARWASAPGRGLRLASAVALSVVVVCALLFRLLGNDSGNLGNGDAASSETMTWTRRDAGASPASPGGWRLPEGRKRGKQWHASKYSSESGFKKLSSSLSVLGTLSFGRRKSARMGSLEDRLAKTWDPTKIKLHAGGRLPDTFDVREKWPKCAALVSEAVDQGACGSCWAVAPAKAMTDRLCIATNGAVNTHVSAIQLLSCNSHSNSAYTYDENLAGGSGGCMGGYPTEAYETAHRVGVVSGGLNGDQDTCMPYPFAPCHHPCEPNHNAVCPRTCQRSATQTANTTRYAVGHLVQCGLNDYDCMASEIFERGPVTTFVGDVYDEFYQYERGVYKLSKDPAARGKNHGGHVMEVIGWGKSAEGVRYWKVYNSWLNWGERGYGEIAVGELSIGDNVEAPVMTGELMHSDTSYDNL</sequence>
<keyword evidence="5" id="KW-1185">Reference proteome</keyword>
<dbReference type="GO" id="GO:0006508">
    <property type="term" value="P:proteolysis"/>
    <property type="evidence" value="ECO:0007669"/>
    <property type="project" value="InterPro"/>
</dbReference>
<dbReference type="Proteomes" id="UP000009170">
    <property type="component" value="Unassembled WGS sequence"/>
</dbReference>
<dbReference type="AlphaFoldDB" id="A0A096PBQ9"/>
<dbReference type="GeneID" id="9837861"/>
<dbReference type="OrthoDB" id="190265at2759"/>
<evidence type="ECO:0000256" key="1">
    <source>
        <dbReference type="ARBA" id="ARBA00008455"/>
    </source>
</evidence>
<evidence type="ECO:0000313" key="5">
    <source>
        <dbReference type="Proteomes" id="UP000009170"/>
    </source>
</evidence>
<dbReference type="InterPro" id="IPR038765">
    <property type="entry name" value="Papain-like_cys_pep_sf"/>
</dbReference>
<dbReference type="SUPFAM" id="SSF54001">
    <property type="entry name" value="Cysteine proteinases"/>
    <property type="match status" value="1"/>
</dbReference>
<feature type="compositionally biased region" description="Basic and acidic residues" evidence="2">
    <location>
        <begin position="36"/>
        <end position="52"/>
    </location>
</feature>
<dbReference type="PANTHER" id="PTHR12411">
    <property type="entry name" value="CYSTEINE PROTEASE FAMILY C1-RELATED"/>
    <property type="match status" value="1"/>
</dbReference>
<dbReference type="SMART" id="SM00645">
    <property type="entry name" value="Pept_C1"/>
    <property type="match status" value="1"/>
</dbReference>
<organism evidence="4 5">
    <name type="scientific">Ostreococcus tauri</name>
    <name type="common">Marine green alga</name>
    <dbReference type="NCBI Taxonomy" id="70448"/>
    <lineage>
        <taxon>Eukaryota</taxon>
        <taxon>Viridiplantae</taxon>
        <taxon>Chlorophyta</taxon>
        <taxon>Mamiellophyceae</taxon>
        <taxon>Mamiellales</taxon>
        <taxon>Bathycoccaceae</taxon>
        <taxon>Ostreococcus</taxon>
    </lineage>
</organism>
<proteinExistence type="inferred from homology"/>
<comment type="caution">
    <text evidence="4">The sequence shown here is derived from an EMBL/GenBank/DDBJ whole genome shotgun (WGS) entry which is preliminary data.</text>
</comment>
<feature type="region of interest" description="Disordered" evidence="2">
    <location>
        <begin position="152"/>
        <end position="171"/>
    </location>
</feature>
<evidence type="ECO:0000313" key="4">
    <source>
        <dbReference type="EMBL" id="CEG02050.1"/>
    </source>
</evidence>
<comment type="similarity">
    <text evidence="1">Belongs to the peptidase C1 family.</text>
</comment>
<evidence type="ECO:0000256" key="2">
    <source>
        <dbReference type="SAM" id="MobiDB-lite"/>
    </source>
</evidence>
<dbReference type="InterPro" id="IPR013128">
    <property type="entry name" value="Peptidase_C1A"/>
</dbReference>
<name>A0A096PBQ9_OSTTA</name>
<dbReference type="KEGG" id="ota:OT_ostta14g01280"/>
<reference evidence="5" key="1">
    <citation type="journal article" date="2006" name="Proc. Natl. Acad. Sci. U.S.A.">
        <title>Genome analysis of the smallest free-living eukaryote Ostreococcus tauri unveils many unique features.</title>
        <authorList>
            <person name="Derelle E."/>
            <person name="Ferraz C."/>
            <person name="Rombauts S."/>
            <person name="Rouze P."/>
            <person name="Worden A.Z."/>
            <person name="Robbens S."/>
            <person name="Partensky F."/>
            <person name="Degroeve S."/>
            <person name="Echeynie S."/>
            <person name="Cooke R."/>
            <person name="Saeys Y."/>
            <person name="Wuyts J."/>
            <person name="Jabbari K."/>
            <person name="Bowler C."/>
            <person name="Panaud O."/>
            <person name="Piegu B."/>
            <person name="Ball S.G."/>
            <person name="Ral J.-P."/>
            <person name="Bouget F.-Y."/>
            <person name="Piganeau G."/>
            <person name="De Baets B."/>
            <person name="Picard A."/>
            <person name="Delseny M."/>
            <person name="Demaille J."/>
            <person name="Van de Peer Y."/>
            <person name="Moreau H."/>
        </authorList>
    </citation>
    <scope>NUCLEOTIDE SEQUENCE [LARGE SCALE GENOMIC DNA]</scope>
    <source>
        <strain evidence="5">OTTH 0595 / CCAP 157/2 / RCC745</strain>
    </source>
</reference>
<feature type="region of interest" description="Disordered" evidence="2">
    <location>
        <begin position="31"/>
        <end position="71"/>
    </location>
</feature>
<dbReference type="GO" id="GO:0008234">
    <property type="term" value="F:cysteine-type peptidase activity"/>
    <property type="evidence" value="ECO:0007669"/>
    <property type="project" value="InterPro"/>
</dbReference>
<dbReference type="STRING" id="70448.A0A096PBQ9"/>
<evidence type="ECO:0000259" key="3">
    <source>
        <dbReference type="SMART" id="SM00645"/>
    </source>
</evidence>
<dbReference type="InParanoid" id="A0A096PBQ9"/>
<gene>
    <name evidence="4" type="ORF">OT_ostta14g01280</name>
</gene>
<dbReference type="Gene3D" id="3.90.70.10">
    <property type="entry name" value="Cysteine proteinases"/>
    <property type="match status" value="1"/>
</dbReference>
<dbReference type="InterPro" id="IPR000668">
    <property type="entry name" value="Peptidase_C1A_C"/>
</dbReference>
<protein>
    <submittedName>
        <fullName evidence="4">Peptidase C1A, papain C-terminal</fullName>
    </submittedName>
</protein>
<dbReference type="EMBL" id="CAID01000014">
    <property type="protein sequence ID" value="CEG02050.1"/>
    <property type="molecule type" value="Genomic_DNA"/>
</dbReference>
<accession>A0A096PBQ9</accession>